<feature type="region of interest" description="Disordered" evidence="1">
    <location>
        <begin position="477"/>
        <end position="498"/>
    </location>
</feature>
<sequence>MMLTSKVSQAELSLGAVSPVSDGSSDAEKSSFSGLFSSMMAGQEEGELALADHVEGAGKGEMVLNFESLPSTSTAEQVSLPVNGVVDDVVRQLDSLTSSALRGEAASNLYQQGVVGKDIKNIGKEDVLAVEQDALSAASFAADAGIEQGSLSIIDSASIADTPVLDDKVVRSSVAEGKEVSLDASNEISPPPMVLASTAMDVESERLDITLENQPARKLNKSFDLDATNVYMGESPMQDESIEWALSQDRAVMQGDALNKSGTVAFNSLNQNGPSSLNAPSTSWGTQTLEGQGAQGLGQQASSFGQSSQQGSGQSAQQQSMFFAQQGGQANQEGKQLSLEQQMAVKAMNDTITKSEGRELLGGAEIASFDRKVGLPIGLQSINVPLKHPQWGQALGQRIVFMSNNSLQQAKITLNPQSLGQIQVTLQLDKDQKMHISLAAQSGMTRESMENALPRLREMMEQAGVQVASVDIREQKQSFSDNEPHHAKHEKNSSKDSLVEEGFIEESPLATVGLTDNIVDYYA</sequence>
<proteinExistence type="predicted"/>
<dbReference type="EMBL" id="UOFB01000079">
    <property type="protein sequence ID" value="VAW45378.1"/>
    <property type="molecule type" value="Genomic_DNA"/>
</dbReference>
<organism evidence="3">
    <name type="scientific">hydrothermal vent metagenome</name>
    <dbReference type="NCBI Taxonomy" id="652676"/>
    <lineage>
        <taxon>unclassified sequences</taxon>
        <taxon>metagenomes</taxon>
        <taxon>ecological metagenomes</taxon>
    </lineage>
</organism>
<dbReference type="CDD" id="cd17470">
    <property type="entry name" value="T3SS_Flik_C"/>
    <property type="match status" value="1"/>
</dbReference>
<evidence type="ECO:0000259" key="2">
    <source>
        <dbReference type="Pfam" id="PF02120"/>
    </source>
</evidence>
<gene>
    <name evidence="3" type="ORF">MNBD_GAMMA04-479</name>
</gene>
<dbReference type="PANTHER" id="PTHR37533">
    <property type="entry name" value="FLAGELLAR HOOK-LENGTH CONTROL PROTEIN"/>
    <property type="match status" value="1"/>
</dbReference>
<dbReference type="AlphaFoldDB" id="A0A3B0VP14"/>
<name>A0A3B0VP14_9ZZZZ</name>
<dbReference type="Pfam" id="PF02120">
    <property type="entry name" value="Flg_hook"/>
    <property type="match status" value="1"/>
</dbReference>
<dbReference type="InterPro" id="IPR021136">
    <property type="entry name" value="Flagellar_hook_control-like_C"/>
</dbReference>
<dbReference type="Gene3D" id="3.30.750.140">
    <property type="match status" value="1"/>
</dbReference>
<evidence type="ECO:0000256" key="1">
    <source>
        <dbReference type="SAM" id="MobiDB-lite"/>
    </source>
</evidence>
<feature type="domain" description="Flagellar hook-length control protein-like C-terminal" evidence="2">
    <location>
        <begin position="397"/>
        <end position="478"/>
    </location>
</feature>
<protein>
    <recommendedName>
        <fullName evidence="2">Flagellar hook-length control protein-like C-terminal domain-containing protein</fullName>
    </recommendedName>
</protein>
<dbReference type="InterPro" id="IPR038610">
    <property type="entry name" value="FliK-like_C_sf"/>
</dbReference>
<dbReference type="PANTHER" id="PTHR37533:SF2">
    <property type="entry name" value="FLAGELLAR HOOK-LENGTH CONTROL PROTEIN"/>
    <property type="match status" value="1"/>
</dbReference>
<feature type="region of interest" description="Disordered" evidence="1">
    <location>
        <begin position="265"/>
        <end position="319"/>
    </location>
</feature>
<reference evidence="3" key="1">
    <citation type="submission" date="2018-06" db="EMBL/GenBank/DDBJ databases">
        <authorList>
            <person name="Zhirakovskaya E."/>
        </authorList>
    </citation>
    <scope>NUCLEOTIDE SEQUENCE</scope>
</reference>
<evidence type="ECO:0000313" key="3">
    <source>
        <dbReference type="EMBL" id="VAW45378.1"/>
    </source>
</evidence>
<accession>A0A3B0VP14</accession>
<feature type="compositionally biased region" description="Low complexity" evidence="1">
    <location>
        <begin position="297"/>
        <end position="319"/>
    </location>
</feature>
<feature type="compositionally biased region" description="Polar residues" evidence="1">
    <location>
        <begin position="265"/>
        <end position="290"/>
    </location>
</feature>
<dbReference type="InterPro" id="IPR052563">
    <property type="entry name" value="FliK"/>
</dbReference>